<accession>A0A9X3I8F7</accession>
<dbReference type="EMBL" id="JAPJUH010000002">
    <property type="protein sequence ID" value="MCX3264701.1"/>
    <property type="molecule type" value="Genomic_DNA"/>
</dbReference>
<evidence type="ECO:0000313" key="1">
    <source>
        <dbReference type="EMBL" id="MCX3264701.1"/>
    </source>
</evidence>
<reference evidence="1" key="1">
    <citation type="submission" date="2022-11" db="EMBL/GenBank/DDBJ databases">
        <authorList>
            <person name="Graham C."/>
            <person name="Newman J.D."/>
        </authorList>
    </citation>
    <scope>NUCLEOTIDE SEQUENCE</scope>
    <source>
        <strain evidence="1">DSM 19486</strain>
    </source>
</reference>
<keyword evidence="2" id="KW-1185">Reference proteome</keyword>
<dbReference type="Proteomes" id="UP001142592">
    <property type="component" value="Unassembled WGS sequence"/>
</dbReference>
<proteinExistence type="predicted"/>
<name>A0A9X3I8F7_9SPHI</name>
<sequence length="160" mass="19210">MMFNIEFLSSLGKKTELQNRNGLEVIKYCKEIDWLQEWKNYYHAYRSSEYIPYEDYWFLDISDPENKRNLDVSCNYIDERNLLEENLSLIVTFSWYSLEKAGWFTKLLTKREHTKVWDARHSSEISSQDLPEIVKWFVDGDISQLDLILPTPGEFQFDVD</sequence>
<evidence type="ECO:0000313" key="2">
    <source>
        <dbReference type="Proteomes" id="UP001142592"/>
    </source>
</evidence>
<protein>
    <submittedName>
        <fullName evidence="1">Uncharacterized protein</fullName>
    </submittedName>
</protein>
<gene>
    <name evidence="1" type="ORF">OQZ29_08085</name>
</gene>
<dbReference type="RefSeq" id="WP_157258979.1">
    <property type="nucleotide sequence ID" value="NZ_JAPJUH010000002.1"/>
</dbReference>
<organism evidence="1 2">
    <name type="scientific">Pedobacter agri</name>
    <dbReference type="NCBI Taxonomy" id="454586"/>
    <lineage>
        <taxon>Bacteria</taxon>
        <taxon>Pseudomonadati</taxon>
        <taxon>Bacteroidota</taxon>
        <taxon>Sphingobacteriia</taxon>
        <taxon>Sphingobacteriales</taxon>
        <taxon>Sphingobacteriaceae</taxon>
        <taxon>Pedobacter</taxon>
    </lineage>
</organism>
<dbReference type="AlphaFoldDB" id="A0A9X3I8F7"/>
<comment type="caution">
    <text evidence="1">The sequence shown here is derived from an EMBL/GenBank/DDBJ whole genome shotgun (WGS) entry which is preliminary data.</text>
</comment>